<gene>
    <name evidence="1" type="ORF">KIN20_032344</name>
</gene>
<sequence>MCIPMCVCLRVCDFAYLSVNEARPSSDLRSMPIGISAQSELVSPMSNSTAMSTLSIRPTIKHTNGLVNNEYSEAIAEEMMMLFSTRVLEMSVIKLFSD</sequence>
<accession>A0AAD5R6S4</accession>
<evidence type="ECO:0000313" key="1">
    <source>
        <dbReference type="EMBL" id="KAJ1370584.1"/>
    </source>
</evidence>
<proteinExistence type="predicted"/>
<reference evidence="1" key="1">
    <citation type="submission" date="2021-06" db="EMBL/GenBank/DDBJ databases">
        <title>Parelaphostrongylus tenuis whole genome reference sequence.</title>
        <authorList>
            <person name="Garwood T.J."/>
            <person name="Larsen P.A."/>
            <person name="Fountain-Jones N.M."/>
            <person name="Garbe J.R."/>
            <person name="Macchietto M.G."/>
            <person name="Kania S.A."/>
            <person name="Gerhold R.W."/>
            <person name="Richards J.E."/>
            <person name="Wolf T.M."/>
        </authorList>
    </citation>
    <scope>NUCLEOTIDE SEQUENCE</scope>
    <source>
        <strain evidence="1">MNPRO001-30</strain>
        <tissue evidence="1">Meninges</tissue>
    </source>
</reference>
<dbReference type="AlphaFoldDB" id="A0AAD5R6S4"/>
<name>A0AAD5R6S4_PARTN</name>
<dbReference type="Proteomes" id="UP001196413">
    <property type="component" value="Unassembled WGS sequence"/>
</dbReference>
<evidence type="ECO:0000313" key="2">
    <source>
        <dbReference type="Proteomes" id="UP001196413"/>
    </source>
</evidence>
<comment type="caution">
    <text evidence="1">The sequence shown here is derived from an EMBL/GenBank/DDBJ whole genome shotgun (WGS) entry which is preliminary data.</text>
</comment>
<dbReference type="EMBL" id="JAHQIW010006805">
    <property type="protein sequence ID" value="KAJ1370584.1"/>
    <property type="molecule type" value="Genomic_DNA"/>
</dbReference>
<organism evidence="1 2">
    <name type="scientific">Parelaphostrongylus tenuis</name>
    <name type="common">Meningeal worm</name>
    <dbReference type="NCBI Taxonomy" id="148309"/>
    <lineage>
        <taxon>Eukaryota</taxon>
        <taxon>Metazoa</taxon>
        <taxon>Ecdysozoa</taxon>
        <taxon>Nematoda</taxon>
        <taxon>Chromadorea</taxon>
        <taxon>Rhabditida</taxon>
        <taxon>Rhabditina</taxon>
        <taxon>Rhabditomorpha</taxon>
        <taxon>Strongyloidea</taxon>
        <taxon>Metastrongylidae</taxon>
        <taxon>Parelaphostrongylus</taxon>
    </lineage>
</organism>
<protein>
    <submittedName>
        <fullName evidence="1">Uncharacterized protein</fullName>
    </submittedName>
</protein>
<keyword evidence="2" id="KW-1185">Reference proteome</keyword>